<protein>
    <submittedName>
        <fullName evidence="3">Uncharacterized protein</fullName>
    </submittedName>
</protein>
<feature type="compositionally biased region" description="Low complexity" evidence="1">
    <location>
        <begin position="12"/>
        <end position="22"/>
    </location>
</feature>
<dbReference type="Proteomes" id="UP000887578">
    <property type="component" value="Unplaced"/>
</dbReference>
<name>A0A914R0D4_9BILA</name>
<dbReference type="WBParaSite" id="PDA_v2.g9682.t1">
    <property type="protein sequence ID" value="PDA_v2.g9682.t1"/>
    <property type="gene ID" value="PDA_v2.g9682"/>
</dbReference>
<evidence type="ECO:0000256" key="1">
    <source>
        <dbReference type="SAM" id="MobiDB-lite"/>
    </source>
</evidence>
<dbReference type="AlphaFoldDB" id="A0A914R0D4"/>
<sequence>MSDGIPAAVNDTSPTGSSSPPSERARADNQNKFTAKRQALATLNHLGLEIGKTLVYDKERVVRGTVRNGDTKVDLSTNIYGLKTTTCDIHLYHLEFRKVFTTGKYAGKSYPFIDPKRKAPDFTTFQNRQNHAKLLKAFLNKYPDVFGNDHDIFCYDYAASLYSLVELDSFDTSI</sequence>
<accession>A0A914R0D4</accession>
<proteinExistence type="predicted"/>
<reference evidence="3" key="1">
    <citation type="submission" date="2022-11" db="UniProtKB">
        <authorList>
            <consortium name="WormBaseParasite"/>
        </authorList>
    </citation>
    <scope>IDENTIFICATION</scope>
</reference>
<feature type="region of interest" description="Disordered" evidence="1">
    <location>
        <begin position="1"/>
        <end position="29"/>
    </location>
</feature>
<organism evidence="2 3">
    <name type="scientific">Panagrolaimus davidi</name>
    <dbReference type="NCBI Taxonomy" id="227884"/>
    <lineage>
        <taxon>Eukaryota</taxon>
        <taxon>Metazoa</taxon>
        <taxon>Ecdysozoa</taxon>
        <taxon>Nematoda</taxon>
        <taxon>Chromadorea</taxon>
        <taxon>Rhabditida</taxon>
        <taxon>Tylenchina</taxon>
        <taxon>Panagrolaimomorpha</taxon>
        <taxon>Panagrolaimoidea</taxon>
        <taxon>Panagrolaimidae</taxon>
        <taxon>Panagrolaimus</taxon>
    </lineage>
</organism>
<keyword evidence="2" id="KW-1185">Reference proteome</keyword>
<evidence type="ECO:0000313" key="3">
    <source>
        <dbReference type="WBParaSite" id="PDA_v2.g9682.t1"/>
    </source>
</evidence>
<evidence type="ECO:0000313" key="2">
    <source>
        <dbReference type="Proteomes" id="UP000887578"/>
    </source>
</evidence>